<dbReference type="Proteomes" id="UP000001572">
    <property type="component" value="Chromosome"/>
</dbReference>
<gene>
    <name evidence="4" type="ordered locus">Amet_0675</name>
</gene>
<evidence type="ECO:0000259" key="3">
    <source>
        <dbReference type="PROSITE" id="PS50111"/>
    </source>
</evidence>
<dbReference type="RefSeq" id="WP_011971808.1">
    <property type="nucleotide sequence ID" value="NC_009633.1"/>
</dbReference>
<organism evidence="4 5">
    <name type="scientific">Alkaliphilus metalliredigens (strain QYMF)</name>
    <dbReference type="NCBI Taxonomy" id="293826"/>
    <lineage>
        <taxon>Bacteria</taxon>
        <taxon>Bacillati</taxon>
        <taxon>Bacillota</taxon>
        <taxon>Clostridia</taxon>
        <taxon>Peptostreptococcales</taxon>
        <taxon>Natronincolaceae</taxon>
        <taxon>Alkaliphilus</taxon>
    </lineage>
</organism>
<proteinExistence type="predicted"/>
<dbReference type="Pfam" id="PF00015">
    <property type="entry name" value="MCPsignal"/>
    <property type="match status" value="1"/>
</dbReference>
<evidence type="ECO:0000313" key="4">
    <source>
        <dbReference type="EMBL" id="ABR46900.1"/>
    </source>
</evidence>
<reference evidence="5" key="1">
    <citation type="journal article" date="2016" name="Genome Announc.">
        <title>Complete genome sequence of Alkaliphilus metalliredigens strain QYMF, an alkaliphilic and metal-reducing bacterium isolated from borax-contaminated leachate ponds.</title>
        <authorList>
            <person name="Hwang C."/>
            <person name="Copeland A."/>
            <person name="Lucas S."/>
            <person name="Lapidus A."/>
            <person name="Barry K."/>
            <person name="Detter J.C."/>
            <person name="Glavina Del Rio T."/>
            <person name="Hammon N."/>
            <person name="Israni S."/>
            <person name="Dalin E."/>
            <person name="Tice H."/>
            <person name="Pitluck S."/>
            <person name="Chertkov O."/>
            <person name="Brettin T."/>
            <person name="Bruce D."/>
            <person name="Han C."/>
            <person name="Schmutz J."/>
            <person name="Larimer F."/>
            <person name="Land M.L."/>
            <person name="Hauser L."/>
            <person name="Kyrpides N."/>
            <person name="Mikhailova N."/>
            <person name="Ye Q."/>
            <person name="Zhou J."/>
            <person name="Richardson P."/>
            <person name="Fields M.W."/>
        </authorList>
    </citation>
    <scope>NUCLEOTIDE SEQUENCE [LARGE SCALE GENOMIC DNA]</scope>
    <source>
        <strain evidence="5">QYMF</strain>
    </source>
</reference>
<accession>A6TL32</accession>
<dbReference type="AlphaFoldDB" id="A6TL32"/>
<evidence type="ECO:0000256" key="1">
    <source>
        <dbReference type="ARBA" id="ARBA00023224"/>
    </source>
</evidence>
<evidence type="ECO:0000256" key="2">
    <source>
        <dbReference type="PROSITE-ProRule" id="PRU00284"/>
    </source>
</evidence>
<sequence length="283" mass="30931">MSIIDPIFAQKLMKLIQKETNQNAHFFGEKGIIIATTQPERLGTIHEGAKDIMSGKIDFIAITEEMTMQLSGTRPGFSVAIDTENQRIGAIGISGNPTDMRPIAMIASHMIVIEYERKLFMDDLNQMANNINTSLQESSAGLEELSASSEGQSSTIVELSEMVKKTQEEIMETNKILDFIHKISKQTTILGINASIEAARIGAEGKGFNVVANEVRKLADNTANSVGQVDDVLSNLKELITNVSDNITSYSSATHQQATVIQSLSHEIENITTSVDVFVKKLT</sequence>
<protein>
    <submittedName>
        <fullName evidence="4">Methyl-accepting chemotaxis sensory transducer</fullName>
    </submittedName>
</protein>
<feature type="domain" description="Methyl-accepting transducer" evidence="3">
    <location>
        <begin position="121"/>
        <end position="283"/>
    </location>
</feature>
<dbReference type="InterPro" id="IPR008599">
    <property type="entry name" value="Diacid_rec"/>
</dbReference>
<dbReference type="PANTHER" id="PTHR32089:SF112">
    <property type="entry name" value="LYSOZYME-LIKE PROTEIN-RELATED"/>
    <property type="match status" value="1"/>
</dbReference>
<dbReference type="GO" id="GO:0016020">
    <property type="term" value="C:membrane"/>
    <property type="evidence" value="ECO:0007669"/>
    <property type="project" value="InterPro"/>
</dbReference>
<dbReference type="STRING" id="293826.Amet_0675"/>
<dbReference type="KEGG" id="amt:Amet_0675"/>
<keyword evidence="5" id="KW-1185">Reference proteome</keyword>
<dbReference type="PANTHER" id="PTHR32089">
    <property type="entry name" value="METHYL-ACCEPTING CHEMOTAXIS PROTEIN MCPB"/>
    <property type="match status" value="1"/>
</dbReference>
<keyword evidence="1 2" id="KW-0807">Transducer</keyword>
<dbReference type="Gene3D" id="1.10.287.950">
    <property type="entry name" value="Methyl-accepting chemotaxis protein"/>
    <property type="match status" value="1"/>
</dbReference>
<dbReference type="SUPFAM" id="SSF58104">
    <property type="entry name" value="Methyl-accepting chemotaxis protein (MCP) signaling domain"/>
    <property type="match status" value="1"/>
</dbReference>
<dbReference type="EMBL" id="CP000724">
    <property type="protein sequence ID" value="ABR46900.1"/>
    <property type="molecule type" value="Genomic_DNA"/>
</dbReference>
<dbReference type="Pfam" id="PF05651">
    <property type="entry name" value="Diacid_rec"/>
    <property type="match status" value="1"/>
</dbReference>
<evidence type="ECO:0000313" key="5">
    <source>
        <dbReference type="Proteomes" id="UP000001572"/>
    </source>
</evidence>
<dbReference type="PROSITE" id="PS50111">
    <property type="entry name" value="CHEMOTAXIS_TRANSDUC_2"/>
    <property type="match status" value="1"/>
</dbReference>
<dbReference type="OrthoDB" id="3192at2"/>
<dbReference type="GO" id="GO:0007165">
    <property type="term" value="P:signal transduction"/>
    <property type="evidence" value="ECO:0007669"/>
    <property type="project" value="UniProtKB-KW"/>
</dbReference>
<dbReference type="eggNOG" id="COG0840">
    <property type="taxonomic scope" value="Bacteria"/>
</dbReference>
<name>A6TL32_ALKMQ</name>
<dbReference type="eggNOG" id="COG3835">
    <property type="taxonomic scope" value="Bacteria"/>
</dbReference>
<dbReference type="HOGENOM" id="CLU_084781_0_0_9"/>
<dbReference type="SMART" id="SM00283">
    <property type="entry name" value="MA"/>
    <property type="match status" value="1"/>
</dbReference>
<dbReference type="InterPro" id="IPR004089">
    <property type="entry name" value="MCPsignal_dom"/>
</dbReference>